<proteinExistence type="predicted"/>
<organism evidence="1 2">
    <name type="scientific">Cetraspora pellucida</name>
    <dbReference type="NCBI Taxonomy" id="1433469"/>
    <lineage>
        <taxon>Eukaryota</taxon>
        <taxon>Fungi</taxon>
        <taxon>Fungi incertae sedis</taxon>
        <taxon>Mucoromycota</taxon>
        <taxon>Glomeromycotina</taxon>
        <taxon>Glomeromycetes</taxon>
        <taxon>Diversisporales</taxon>
        <taxon>Gigasporaceae</taxon>
        <taxon>Cetraspora</taxon>
    </lineage>
</organism>
<gene>
    <name evidence="1" type="ORF">CPELLU_LOCUS11144</name>
</gene>
<comment type="caution">
    <text evidence="1">The sequence shown here is derived from an EMBL/GenBank/DDBJ whole genome shotgun (WGS) entry which is preliminary data.</text>
</comment>
<dbReference type="AlphaFoldDB" id="A0A9N9EPW3"/>
<evidence type="ECO:0000313" key="2">
    <source>
        <dbReference type="Proteomes" id="UP000789759"/>
    </source>
</evidence>
<dbReference type="Proteomes" id="UP000789759">
    <property type="component" value="Unassembled WGS sequence"/>
</dbReference>
<name>A0A9N9EPW3_9GLOM</name>
<accession>A0A9N9EPW3</accession>
<dbReference type="OrthoDB" id="2406278at2759"/>
<dbReference type="EMBL" id="CAJVQA010009650">
    <property type="protein sequence ID" value="CAG8688200.1"/>
    <property type="molecule type" value="Genomic_DNA"/>
</dbReference>
<evidence type="ECO:0000313" key="1">
    <source>
        <dbReference type="EMBL" id="CAG8688200.1"/>
    </source>
</evidence>
<keyword evidence="2" id="KW-1185">Reference proteome</keyword>
<sequence>MQLEYENDEEILADRALFPHKNDVKYLYKKYHKKHIGAQNRSSQDNSEQPFILVVITNLMKHCYELQETGKLVYIDTTAELDVLNTPFMILSISTSAGSLPLAIILISDETVITFTKALNGKKSGTSQYLDKYTDSLIALITAFDKNNRKFQAKCIQIAKDILNKKPIIEYRPSFLNRMELDAFFQKYQIALEVQGSQHRLHSTSWYKDIKRFKDIVDHDQKKRCLCQLNGIYLIEARLWIRQALPGGILSSNAVLAGNGIYVKEECGTIHHNTHISTSCNALNNNEFQVTISVRDAF</sequence>
<reference evidence="1" key="1">
    <citation type="submission" date="2021-06" db="EMBL/GenBank/DDBJ databases">
        <authorList>
            <person name="Kallberg Y."/>
            <person name="Tangrot J."/>
            <person name="Rosling A."/>
        </authorList>
    </citation>
    <scope>NUCLEOTIDE SEQUENCE</scope>
    <source>
        <strain evidence="1">FL966</strain>
    </source>
</reference>
<protein>
    <submittedName>
        <fullName evidence="1">6666_t:CDS:1</fullName>
    </submittedName>
</protein>